<dbReference type="Gene3D" id="1.10.10.60">
    <property type="entry name" value="Homeodomain-like"/>
    <property type="match status" value="1"/>
</dbReference>
<evidence type="ECO:0000259" key="6">
    <source>
        <dbReference type="PROSITE" id="PS50994"/>
    </source>
</evidence>
<dbReference type="NCBIfam" id="NF033546">
    <property type="entry name" value="transpos_IS21"/>
    <property type="match status" value="1"/>
</dbReference>
<name>A0A0G3ETB0_9BURK</name>
<gene>
    <name evidence="7" type="ORF">ABW99_00385</name>
    <name evidence="8" type="ORF">ABW99_02510</name>
</gene>
<dbReference type="OrthoDB" id="3542865at2"/>
<dbReference type="SUPFAM" id="SSF53098">
    <property type="entry name" value="Ribonuclease H-like"/>
    <property type="match status" value="1"/>
</dbReference>
<sequence length="342" mass="39544">MLHKEEWMEIHVLKAQGLSERQIARQLGISRNTVARYLDAPQAPKYKMREPRATKLEPFKAYIEKRIAQARPDWIPAPAMLRELRAQGYTGQIRQLQDFMRSRKPIPKDDPVVRFETAPGQQMQCDFVVFRRGRAPLYAFTATLGYSRWRWVCFTSDETAATLVACHHALFEALGGVPREVLYDNAKSVVIKRDGYGQGQHRWNDDFLDMAKLYGFMPRLCRPYRARTKGKVERFHRYLRGNFYVPLDSRMRASGLVVDVATANAEVGKWLRDVANRRVHPQTGHAPCTLYENVEKAQLQSLPKHVPKLQPSWPATRPVREQIHSLQHPLSVYQQILTEVVA</sequence>
<keyword evidence="4" id="KW-0233">DNA recombination</keyword>
<dbReference type="Gene3D" id="3.30.420.10">
    <property type="entry name" value="Ribonuclease H-like superfamily/Ribonuclease H"/>
    <property type="match status" value="1"/>
</dbReference>
<evidence type="ECO:0000256" key="4">
    <source>
        <dbReference type="ARBA" id="ARBA00023172"/>
    </source>
</evidence>
<dbReference type="SUPFAM" id="SSF46689">
    <property type="entry name" value="Homeodomain-like"/>
    <property type="match status" value="1"/>
</dbReference>
<dbReference type="Pfam" id="PF00665">
    <property type="entry name" value="rve"/>
    <property type="match status" value="1"/>
</dbReference>
<dbReference type="PANTHER" id="PTHR35004:SF6">
    <property type="entry name" value="TRANSPOSASE"/>
    <property type="match status" value="1"/>
</dbReference>
<evidence type="ECO:0000256" key="1">
    <source>
        <dbReference type="ARBA" id="ARBA00009277"/>
    </source>
</evidence>
<keyword evidence="9" id="KW-1185">Reference proteome</keyword>
<dbReference type="InterPro" id="IPR017894">
    <property type="entry name" value="HTH_IS21_transposase_type"/>
</dbReference>
<dbReference type="GO" id="GO:0032196">
    <property type="term" value="P:transposition"/>
    <property type="evidence" value="ECO:0007669"/>
    <property type="project" value="UniProtKB-KW"/>
</dbReference>
<dbReference type="InterPro" id="IPR009057">
    <property type="entry name" value="Homeodomain-like_sf"/>
</dbReference>
<evidence type="ECO:0000259" key="5">
    <source>
        <dbReference type="PROSITE" id="PS50531"/>
    </source>
</evidence>
<dbReference type="AlphaFoldDB" id="A0A0G3ETB0"/>
<evidence type="ECO:0000256" key="3">
    <source>
        <dbReference type="ARBA" id="ARBA00023125"/>
    </source>
</evidence>
<dbReference type="GO" id="GO:0015074">
    <property type="term" value="P:DNA integration"/>
    <property type="evidence" value="ECO:0007669"/>
    <property type="project" value="InterPro"/>
</dbReference>
<dbReference type="EMBL" id="CP011568">
    <property type="protein sequence ID" value="AKJ70268.1"/>
    <property type="molecule type" value="Genomic_DNA"/>
</dbReference>
<evidence type="ECO:0000313" key="7">
    <source>
        <dbReference type="EMBL" id="AKJ70268.1"/>
    </source>
</evidence>
<dbReference type="PATRIC" id="fig|445709.3.peg.545"/>
<dbReference type="Proteomes" id="UP000036700">
    <property type="component" value="Chromosome"/>
</dbReference>
<organism evidence="8 9">
    <name type="scientific">Pandoraea thiooxydans</name>
    <dbReference type="NCBI Taxonomy" id="445709"/>
    <lineage>
        <taxon>Bacteria</taxon>
        <taxon>Pseudomonadati</taxon>
        <taxon>Pseudomonadota</taxon>
        <taxon>Betaproteobacteria</taxon>
        <taxon>Burkholderiales</taxon>
        <taxon>Burkholderiaceae</taxon>
        <taxon>Pandoraea</taxon>
    </lineage>
</organism>
<keyword evidence="3" id="KW-0238">DNA-binding</keyword>
<dbReference type="GO" id="GO:0006310">
    <property type="term" value="P:DNA recombination"/>
    <property type="evidence" value="ECO:0007669"/>
    <property type="project" value="UniProtKB-KW"/>
</dbReference>
<dbReference type="InterPro" id="IPR036397">
    <property type="entry name" value="RNaseH_sf"/>
</dbReference>
<evidence type="ECO:0000256" key="2">
    <source>
        <dbReference type="ARBA" id="ARBA00022578"/>
    </source>
</evidence>
<keyword evidence="2" id="KW-0815">Transposition</keyword>
<dbReference type="GO" id="GO:0003677">
    <property type="term" value="F:DNA binding"/>
    <property type="evidence" value="ECO:0007669"/>
    <property type="project" value="UniProtKB-KW"/>
</dbReference>
<dbReference type="EMBL" id="CP011568">
    <property type="protein sequence ID" value="AKJ70313.1"/>
    <property type="molecule type" value="Genomic_DNA"/>
</dbReference>
<evidence type="ECO:0000313" key="8">
    <source>
        <dbReference type="EMBL" id="AKJ70313.1"/>
    </source>
</evidence>
<dbReference type="PROSITE" id="PS50531">
    <property type="entry name" value="HTH_IS21"/>
    <property type="match status" value="1"/>
</dbReference>
<reference evidence="9" key="1">
    <citation type="submission" date="2015-06" db="EMBL/GenBank/DDBJ databases">
        <authorList>
            <person name="Lim Y.L."/>
            <person name="Ee R."/>
            <person name="Yong D."/>
            <person name="How K.Y."/>
            <person name="Yin W.F."/>
            <person name="Chan K.G."/>
        </authorList>
    </citation>
    <scope>NUCLEOTIDE SEQUENCE [LARGE SCALE GENOMIC DNA]</scope>
    <source>
        <strain evidence="9">DSM 25325</strain>
    </source>
</reference>
<feature type="domain" description="HTH IS21-type" evidence="5">
    <location>
        <begin position="5"/>
        <end position="67"/>
    </location>
</feature>
<comment type="similarity">
    <text evidence="1">Belongs to the transposase IS21/IS408/IS1162 family.</text>
</comment>
<proteinExistence type="inferred from homology"/>
<dbReference type="InterPro" id="IPR012337">
    <property type="entry name" value="RNaseH-like_sf"/>
</dbReference>
<feature type="domain" description="Integrase catalytic" evidence="6">
    <location>
        <begin position="115"/>
        <end position="295"/>
    </location>
</feature>
<dbReference type="STRING" id="445709.ABW99_00385"/>
<dbReference type="Pfam" id="PF13384">
    <property type="entry name" value="HTH_23"/>
    <property type="match status" value="1"/>
</dbReference>
<dbReference type="KEGG" id="ptx:ABW99_02510"/>
<protein>
    <submittedName>
        <fullName evidence="8">Transposase</fullName>
    </submittedName>
</protein>
<dbReference type="InterPro" id="IPR001584">
    <property type="entry name" value="Integrase_cat-core"/>
</dbReference>
<dbReference type="KEGG" id="ptx:ABW99_00385"/>
<dbReference type="PROSITE" id="PS50994">
    <property type="entry name" value="INTEGRASE"/>
    <property type="match status" value="1"/>
</dbReference>
<dbReference type="PANTHER" id="PTHR35004">
    <property type="entry name" value="TRANSPOSASE RV3428C-RELATED"/>
    <property type="match status" value="1"/>
</dbReference>
<accession>A0A0G3ETB0</accession>
<dbReference type="RefSeq" id="WP_047216197.1">
    <property type="nucleotide sequence ID" value="NZ_CP011568.3"/>
</dbReference>
<evidence type="ECO:0000313" key="9">
    <source>
        <dbReference type="Proteomes" id="UP000036700"/>
    </source>
</evidence>
<reference evidence="8" key="2">
    <citation type="submission" date="2016-01" db="EMBL/GenBank/DDBJ databases">
        <authorList>
            <person name="McClelland M."/>
            <person name="Jain A."/>
            <person name="Saraogi P."/>
            <person name="Mendelson R."/>
            <person name="Westerman R."/>
            <person name="SanMiguel P."/>
            <person name="Csonka L."/>
        </authorList>
    </citation>
    <scope>NUCLEOTIDE SEQUENCE</scope>
    <source>
        <strain evidence="8">DSM 25325</strain>
    </source>
</reference>